<evidence type="ECO:0000313" key="5">
    <source>
        <dbReference type="Proteomes" id="UP000564644"/>
    </source>
</evidence>
<keyword evidence="1" id="KW-0677">Repeat</keyword>
<dbReference type="InterPro" id="IPR050498">
    <property type="entry name" value="Ycf3"/>
</dbReference>
<comment type="caution">
    <text evidence="4">The sequence shown here is derived from an EMBL/GenBank/DDBJ whole genome shotgun (WGS) entry which is preliminary data.</text>
</comment>
<feature type="repeat" description="TPR" evidence="3">
    <location>
        <begin position="138"/>
        <end position="171"/>
    </location>
</feature>
<name>A0A7X0SKD2_9BACL</name>
<dbReference type="EMBL" id="JACJVO010000007">
    <property type="protein sequence ID" value="MBB6730305.1"/>
    <property type="molecule type" value="Genomic_DNA"/>
</dbReference>
<sequence length="654" mass="74850">MSIRTAWARYCASRARKRGETERALRWYDWAGERNLSAADKAEYARLLYECGDSKRAAGLLADASGQLAEPDVYVRLGMIYREIGREREAVEALTKAIRLDPGPYLYWYTRALAYSGIGDDDRAAADMREATLRDSGASSRYELGCIYMRLQRYADAARALEEAVALPKEAIPLYEYRLAEAYEGEGRDEEALASVRRAAEQQSRLSALPDGGEGVFRDRTRYSDTAIRTLMAVIDAEAGFRLKEAQLLERAGRTEEALDAVRLGRLAYPEEEELMLRQGTLLRELGRHEEALAVLKETKEKSPKRLAAYMELCTTYRKLTKWEEASGALKEALRIFPDQTVVRYWLIDVYRDAGWYEQAQKASGELTRMEPDDPLNWKQQAELAIDRERYEEAETAYSRAIELDGSAEYYMRRSYVRFMGGRYEEAMLDVQAALREDESLHGDGKTAFALAELYMGMGNRELAEAEYGKAIALDPGNARLYERRANCRLESGRLGDALDDCRLGLELEPTNARLDWMRSLIYWKTEEYDAALGSALEYARKAPEDDQGHFNLAAIYSRMRRYDDAILSLDRAIGRNPFEPRFYLERASIYYHRMFDRTRAADDLAQWLLYAGAEKTEHDRSLLLGELDGFDDEMRARALEQYEIGLGTSRYLS</sequence>
<dbReference type="SMART" id="SM00028">
    <property type="entry name" value="TPR"/>
    <property type="match status" value="10"/>
</dbReference>
<evidence type="ECO:0000313" key="4">
    <source>
        <dbReference type="EMBL" id="MBB6730305.1"/>
    </source>
</evidence>
<feature type="repeat" description="TPR" evidence="3">
    <location>
        <begin position="445"/>
        <end position="478"/>
    </location>
</feature>
<dbReference type="Proteomes" id="UP000564644">
    <property type="component" value="Unassembled WGS sequence"/>
</dbReference>
<feature type="repeat" description="TPR" evidence="3">
    <location>
        <begin position="307"/>
        <end position="340"/>
    </location>
</feature>
<feature type="repeat" description="TPR" evidence="3">
    <location>
        <begin position="547"/>
        <end position="580"/>
    </location>
</feature>
<keyword evidence="2 3" id="KW-0802">TPR repeat</keyword>
<dbReference type="InterPro" id="IPR019734">
    <property type="entry name" value="TPR_rpt"/>
</dbReference>
<dbReference type="InterPro" id="IPR011990">
    <property type="entry name" value="TPR-like_helical_dom_sf"/>
</dbReference>
<dbReference type="Gene3D" id="1.25.40.10">
    <property type="entry name" value="Tetratricopeptide repeat domain"/>
    <property type="match status" value="5"/>
</dbReference>
<organism evidence="4 5">
    <name type="scientific">Cohnella zeiphila</name>
    <dbReference type="NCBI Taxonomy" id="2761120"/>
    <lineage>
        <taxon>Bacteria</taxon>
        <taxon>Bacillati</taxon>
        <taxon>Bacillota</taxon>
        <taxon>Bacilli</taxon>
        <taxon>Bacillales</taxon>
        <taxon>Paenibacillaceae</taxon>
        <taxon>Cohnella</taxon>
    </lineage>
</organism>
<protein>
    <submittedName>
        <fullName evidence="4">Tetratricopeptide repeat protein</fullName>
    </submittedName>
</protein>
<dbReference type="PANTHER" id="PTHR44858">
    <property type="entry name" value="TETRATRICOPEPTIDE REPEAT PROTEIN 6"/>
    <property type="match status" value="1"/>
</dbReference>
<evidence type="ECO:0000256" key="1">
    <source>
        <dbReference type="ARBA" id="ARBA00022737"/>
    </source>
</evidence>
<feature type="repeat" description="TPR" evidence="3">
    <location>
        <begin position="71"/>
        <end position="104"/>
    </location>
</feature>
<evidence type="ECO:0000256" key="2">
    <source>
        <dbReference type="ARBA" id="ARBA00022803"/>
    </source>
</evidence>
<dbReference type="AlphaFoldDB" id="A0A7X0SKD2"/>
<dbReference type="RefSeq" id="WP_185127978.1">
    <property type="nucleotide sequence ID" value="NZ_JACJVO010000007.1"/>
</dbReference>
<gene>
    <name evidence="4" type="ORF">H7C18_05280</name>
</gene>
<dbReference type="PROSITE" id="PS50005">
    <property type="entry name" value="TPR"/>
    <property type="match status" value="5"/>
</dbReference>
<keyword evidence="5" id="KW-1185">Reference proteome</keyword>
<evidence type="ECO:0000256" key="3">
    <source>
        <dbReference type="PROSITE-ProRule" id="PRU00339"/>
    </source>
</evidence>
<accession>A0A7X0SKD2</accession>
<proteinExistence type="predicted"/>
<dbReference type="PROSITE" id="PS50293">
    <property type="entry name" value="TPR_REGION"/>
    <property type="match status" value="1"/>
</dbReference>
<dbReference type="Pfam" id="PF13181">
    <property type="entry name" value="TPR_8"/>
    <property type="match status" value="1"/>
</dbReference>
<dbReference type="SUPFAM" id="SSF48452">
    <property type="entry name" value="TPR-like"/>
    <property type="match status" value="2"/>
</dbReference>
<dbReference type="PANTHER" id="PTHR44858:SF1">
    <property type="entry name" value="UDP-N-ACETYLGLUCOSAMINE--PEPTIDE N-ACETYLGLUCOSAMINYLTRANSFERASE SPINDLY-RELATED"/>
    <property type="match status" value="1"/>
</dbReference>
<reference evidence="4 5" key="1">
    <citation type="submission" date="2020-08" db="EMBL/GenBank/DDBJ databases">
        <title>Cohnella phylogeny.</title>
        <authorList>
            <person name="Dunlap C."/>
        </authorList>
    </citation>
    <scope>NUCLEOTIDE SEQUENCE [LARGE SCALE GENOMIC DNA]</scope>
    <source>
        <strain evidence="4 5">CBP 2801</strain>
    </source>
</reference>
<dbReference type="Pfam" id="PF13432">
    <property type="entry name" value="TPR_16"/>
    <property type="match status" value="5"/>
</dbReference>